<evidence type="ECO:0000313" key="5">
    <source>
        <dbReference type="Proteomes" id="UP000308018"/>
    </source>
</evidence>
<feature type="transmembrane region" description="Helical" evidence="1">
    <location>
        <begin position="39"/>
        <end position="72"/>
    </location>
</feature>
<protein>
    <submittedName>
        <fullName evidence="2">Uncharacterized protein</fullName>
    </submittedName>
</protein>
<proteinExistence type="predicted"/>
<dbReference type="AlphaFoldDB" id="A0A2N7NNE6"/>
<comment type="caution">
    <text evidence="2">The sequence shown here is derived from an EMBL/GenBank/DDBJ whole genome shotgun (WGS) entry which is preliminary data.</text>
</comment>
<keyword evidence="1" id="KW-0472">Membrane</keyword>
<keyword evidence="1" id="KW-0812">Transmembrane</keyword>
<dbReference type="EMBL" id="MDBP01000014">
    <property type="protein sequence ID" value="PMP17810.1"/>
    <property type="molecule type" value="Genomic_DNA"/>
</dbReference>
<evidence type="ECO:0000313" key="3">
    <source>
        <dbReference type="EMBL" id="TKG29015.1"/>
    </source>
</evidence>
<reference evidence="2" key="2">
    <citation type="submission" date="2016-07" db="EMBL/GenBank/DDBJ databases">
        <authorList>
            <person name="Wan K."/>
            <person name="Booth B."/>
            <person name="Spirohn K."/>
            <person name="Hao T."/>
            <person name="Hu Y."/>
            <person name="Calderwood M."/>
            <person name="Hill D."/>
            <person name="Mohr S."/>
            <person name="Vidal M."/>
            <person name="Celniker S."/>
            <person name="Perrimon N."/>
        </authorList>
    </citation>
    <scope>NUCLEOTIDE SEQUENCE</scope>
    <source>
        <strain evidence="2">10N.222.48.A2</strain>
    </source>
</reference>
<reference evidence="4" key="1">
    <citation type="submission" date="2016-07" db="EMBL/GenBank/DDBJ databases">
        <title>Nontailed viruses are major unrecognized killers of bacteria in the ocean.</title>
        <authorList>
            <person name="Kauffman K."/>
            <person name="Hussain F."/>
            <person name="Yang J."/>
            <person name="Arevalo P."/>
            <person name="Brown J."/>
            <person name="Cutler M."/>
            <person name="Kelly L."/>
            <person name="Polz M.F."/>
        </authorList>
    </citation>
    <scope>NUCLEOTIDE SEQUENCE [LARGE SCALE GENOMIC DNA]</scope>
    <source>
        <strain evidence="4">10N.222.48.A2</strain>
    </source>
</reference>
<evidence type="ECO:0000313" key="2">
    <source>
        <dbReference type="EMBL" id="PMP17810.1"/>
    </source>
</evidence>
<dbReference type="EMBL" id="SYVV01000037">
    <property type="protein sequence ID" value="TKG29015.1"/>
    <property type="molecule type" value="Genomic_DNA"/>
</dbReference>
<name>A0A2N7NNE6_9VIBR</name>
<reference evidence="3 5" key="4">
    <citation type="submission" date="2019-04" db="EMBL/GenBank/DDBJ databases">
        <title>A reverse ecology approach based on a biological definition of microbial populations.</title>
        <authorList>
            <person name="Arevalo P."/>
            <person name="Vaninsberghe D."/>
            <person name="Elsherbini J."/>
            <person name="Gore J."/>
            <person name="Polz M."/>
        </authorList>
    </citation>
    <scope>NUCLEOTIDE SEQUENCE [LARGE SCALE GENOMIC DNA]</scope>
    <source>
        <strain evidence="3 5">10N.222.45.A8</strain>
    </source>
</reference>
<keyword evidence="1" id="KW-1133">Transmembrane helix</keyword>
<evidence type="ECO:0000313" key="4">
    <source>
        <dbReference type="Proteomes" id="UP000235579"/>
    </source>
</evidence>
<evidence type="ECO:0000256" key="1">
    <source>
        <dbReference type="SAM" id="Phobius"/>
    </source>
</evidence>
<dbReference type="Proteomes" id="UP000235579">
    <property type="component" value="Unassembled WGS sequence"/>
</dbReference>
<dbReference type="RefSeq" id="WP_102257457.1">
    <property type="nucleotide sequence ID" value="NZ_MDBG01000173.1"/>
</dbReference>
<reference evidence="2" key="3">
    <citation type="journal article" date="2018" name="Nature">
        <title>A major lineage of non-tailed dsDNA viruses as unrecognized killers of marine bacteria.</title>
        <authorList>
            <person name="Kauffman K.M."/>
            <person name="Hussain F.A."/>
            <person name="Yang J."/>
            <person name="Arevalo P."/>
            <person name="Brown J.M."/>
            <person name="Chang W.K."/>
            <person name="VanInsberghe D."/>
            <person name="Elsherbini J."/>
            <person name="Sharma R.S."/>
            <person name="Cutler M.B."/>
            <person name="Kelly L."/>
            <person name="Polz M.F."/>
        </authorList>
    </citation>
    <scope>NUCLEOTIDE SEQUENCE</scope>
    <source>
        <strain evidence="2">10N.222.48.A2</strain>
    </source>
</reference>
<gene>
    <name evidence="2" type="ORF">BCS92_05225</name>
    <name evidence="3" type="ORF">FC057_20225</name>
</gene>
<organism evidence="2 4">
    <name type="scientific">Vibrio tasmaniensis</name>
    <dbReference type="NCBI Taxonomy" id="212663"/>
    <lineage>
        <taxon>Bacteria</taxon>
        <taxon>Pseudomonadati</taxon>
        <taxon>Pseudomonadota</taxon>
        <taxon>Gammaproteobacteria</taxon>
        <taxon>Vibrionales</taxon>
        <taxon>Vibrionaceae</taxon>
        <taxon>Vibrio</taxon>
    </lineage>
</organism>
<sequence length="114" mass="13481">MGTAQEEMNKLGFKPVEGNTYCDNTKYVGSVLMIPYPLFLLIVVQLFFVLIPASFAAYIFLVCIELLVWMLFKKMNIPILKAWFYYQERKRNKRRALTIRKQRIWTASTGFEQK</sequence>
<dbReference type="Proteomes" id="UP000308018">
    <property type="component" value="Unassembled WGS sequence"/>
</dbReference>
<accession>A0A2N7NNE6</accession>